<evidence type="ECO:0000256" key="1">
    <source>
        <dbReference type="SAM" id="MobiDB-lite"/>
    </source>
</evidence>
<protein>
    <submittedName>
        <fullName evidence="2">Uncharacterized protein</fullName>
    </submittedName>
</protein>
<keyword evidence="3" id="KW-1185">Reference proteome</keyword>
<dbReference type="Proteomes" id="UP000000321">
    <property type="component" value="Unassembled WGS sequence"/>
</dbReference>
<accession>Q1YFM1</accession>
<proteinExistence type="predicted"/>
<evidence type="ECO:0000313" key="2">
    <source>
        <dbReference type="EMBL" id="EAS48952.1"/>
    </source>
</evidence>
<comment type="caution">
    <text evidence="2">The sequence shown here is derived from an EMBL/GenBank/DDBJ whole genome shotgun (WGS) entry which is preliminary data.</text>
</comment>
<dbReference type="BioCyc" id="AURANTIMONAS:SI859A1_03159-MONOMER"/>
<dbReference type="EMBL" id="AAPJ01000006">
    <property type="protein sequence ID" value="EAS48952.1"/>
    <property type="molecule type" value="Genomic_DNA"/>
</dbReference>
<gene>
    <name evidence="2" type="ORF">SI859A1_03159</name>
</gene>
<organism evidence="2 3">
    <name type="scientific">Aurantimonas manganoxydans (strain ATCC BAA-1229 / DSM 21871 / SI85-9A1)</name>
    <dbReference type="NCBI Taxonomy" id="287752"/>
    <lineage>
        <taxon>Bacteria</taxon>
        <taxon>Pseudomonadati</taxon>
        <taxon>Pseudomonadota</taxon>
        <taxon>Alphaproteobacteria</taxon>
        <taxon>Hyphomicrobiales</taxon>
        <taxon>Aurantimonadaceae</taxon>
        <taxon>Aurantimonas</taxon>
    </lineage>
</organism>
<evidence type="ECO:0000313" key="3">
    <source>
        <dbReference type="Proteomes" id="UP000000321"/>
    </source>
</evidence>
<feature type="region of interest" description="Disordered" evidence="1">
    <location>
        <begin position="79"/>
        <end position="108"/>
    </location>
</feature>
<feature type="compositionally biased region" description="Basic residues" evidence="1">
    <location>
        <begin position="15"/>
        <end position="26"/>
    </location>
</feature>
<sequence>MKAKMPRSASFQKSPRLRRPGTPKGRIRCAIIKSSKMTEKSLLIGAALPDRPTPRHGRRPARASVLPLLSRQVQMVAAESDGAQETTVRKPNVLNSPAIKSAKLTNRP</sequence>
<reference evidence="2 3" key="1">
    <citation type="journal article" date="2008" name="Appl. Environ. Microbiol.">
        <title>Genomic insights into Mn(II) oxidation by the marine alphaproteobacterium Aurantimonas sp. strain SI85-9A1.</title>
        <authorList>
            <person name="Dick G.J."/>
            <person name="Podell S."/>
            <person name="Johnson H.A."/>
            <person name="Rivera-Espinoza Y."/>
            <person name="Bernier-Latmani R."/>
            <person name="McCarthy J.K."/>
            <person name="Torpey J.W."/>
            <person name="Clement B.G."/>
            <person name="Gaasterland T."/>
            <person name="Tebo B.M."/>
        </authorList>
    </citation>
    <scope>NUCLEOTIDE SEQUENCE [LARGE SCALE GENOMIC DNA]</scope>
    <source>
        <strain evidence="2 3">SI85-9A1</strain>
    </source>
</reference>
<name>Q1YFM1_AURMS</name>
<dbReference type="AlphaFoldDB" id="Q1YFM1"/>
<dbReference type="HOGENOM" id="CLU_2193950_0_0_5"/>
<feature type="region of interest" description="Disordered" evidence="1">
    <location>
        <begin position="1"/>
        <end position="26"/>
    </location>
</feature>